<protein>
    <submittedName>
        <fullName evidence="6">Multisubstrate pseudouridine synthase 7</fullName>
    </submittedName>
</protein>
<dbReference type="PANTHER" id="PTHR13326:SF21">
    <property type="entry name" value="PSEUDOURIDYLATE SYNTHASE PUS7L"/>
    <property type="match status" value="1"/>
</dbReference>
<dbReference type="SUPFAM" id="SSF55120">
    <property type="entry name" value="Pseudouridine synthase"/>
    <property type="match status" value="1"/>
</dbReference>
<dbReference type="CDD" id="cd02576">
    <property type="entry name" value="PseudoU_synth_ScPUS7"/>
    <property type="match status" value="1"/>
</dbReference>
<dbReference type="InterPro" id="IPR001656">
    <property type="entry name" value="PsdUridine_synth_TruD"/>
</dbReference>
<dbReference type="GO" id="GO:0001522">
    <property type="term" value="P:pseudouridine synthesis"/>
    <property type="evidence" value="ECO:0007669"/>
    <property type="project" value="InterPro"/>
</dbReference>
<organism evidence="6 7">
    <name type="scientific">Micractinium conductrix</name>
    <dbReference type="NCBI Taxonomy" id="554055"/>
    <lineage>
        <taxon>Eukaryota</taxon>
        <taxon>Viridiplantae</taxon>
        <taxon>Chlorophyta</taxon>
        <taxon>core chlorophytes</taxon>
        <taxon>Trebouxiophyceae</taxon>
        <taxon>Chlorellales</taxon>
        <taxon>Chlorellaceae</taxon>
        <taxon>Chlorella clade</taxon>
        <taxon>Micractinium</taxon>
    </lineage>
</organism>
<proteinExistence type="inferred from homology"/>
<feature type="region of interest" description="Disordered" evidence="4">
    <location>
        <begin position="1"/>
        <end position="28"/>
    </location>
</feature>
<accession>A0A2P6V0Y5</accession>
<dbReference type="InterPro" id="IPR020103">
    <property type="entry name" value="PsdUridine_synth_cat_dom_sf"/>
</dbReference>
<gene>
    <name evidence="6" type="ORF">C2E20_8600</name>
</gene>
<reference evidence="6 7" key="1">
    <citation type="journal article" date="2018" name="Plant J.">
        <title>Genome sequences of Chlorella sorokiniana UTEX 1602 and Micractinium conductrix SAG 241.80: implications to maltose excretion by a green alga.</title>
        <authorList>
            <person name="Arriola M.B."/>
            <person name="Velmurugan N."/>
            <person name="Zhang Y."/>
            <person name="Plunkett M.H."/>
            <person name="Hondzo H."/>
            <person name="Barney B.M."/>
        </authorList>
    </citation>
    <scope>NUCLEOTIDE SEQUENCE [LARGE SCALE GENOMIC DNA]</scope>
    <source>
        <strain evidence="6 7">SAG 241.80</strain>
    </source>
</reference>
<feature type="domain" description="TRUD" evidence="5">
    <location>
        <begin position="316"/>
        <end position="583"/>
    </location>
</feature>
<dbReference type="InterPro" id="IPR011760">
    <property type="entry name" value="PsdUridine_synth_TruD_insert"/>
</dbReference>
<feature type="region of interest" description="Disordered" evidence="4">
    <location>
        <begin position="166"/>
        <end position="192"/>
    </location>
</feature>
<dbReference type="InterPro" id="IPR042214">
    <property type="entry name" value="TruD_catalytic"/>
</dbReference>
<name>A0A2P6V0Y5_9CHLO</name>
<feature type="compositionally biased region" description="Acidic residues" evidence="4">
    <location>
        <begin position="493"/>
        <end position="506"/>
    </location>
</feature>
<dbReference type="GO" id="GO:0009982">
    <property type="term" value="F:pseudouridine synthase activity"/>
    <property type="evidence" value="ECO:0007669"/>
    <property type="project" value="InterPro"/>
</dbReference>
<evidence type="ECO:0000256" key="3">
    <source>
        <dbReference type="ARBA" id="ARBA00023235"/>
    </source>
</evidence>
<dbReference type="EMBL" id="LHPF02000049">
    <property type="protein sequence ID" value="PSC67745.1"/>
    <property type="molecule type" value="Genomic_DNA"/>
</dbReference>
<evidence type="ECO:0000256" key="1">
    <source>
        <dbReference type="ARBA" id="ARBA00007953"/>
    </source>
</evidence>
<comment type="caution">
    <text evidence="6">The sequence shown here is derived from an EMBL/GenBank/DDBJ whole genome shotgun (WGS) entry which is preliminary data.</text>
</comment>
<dbReference type="STRING" id="554055.A0A2P6V0Y5"/>
<sequence>MRLTSLDPPPRAAPTHSEDAAAATAAADPSAAVEAVVQQYAAASGSTSLEPLRDFLTAAQRYHAAVVAAGRAGRGGRGGRGEGSDAAAATAGAATVEAARRPEPLVLEPLADKEARTAVHRLFKGLPSGAGGFPRLETSTVEAAAAAGAPDGSAAAAKPQQCVQVAVSGGRGGGDGGGGGGRGQGQKRRRDADDWAGGALRYTRFLLFKENMDSQQALSSLSKLLRCGHKVFSVAGTKDKRGVTVQQVTAFKVDPGRLAGLNRRLRGMRLGNFEFAADQLHLGDLRGNRFELVLRGVEAASADAVAEAAKGLRDTGFVNYYGLQRFGTGGVPTHRVGAALLRGQWREAVRMLLTPRPDCSRADQAEACRLYLEEGDIEGALRRMPRFLVAEPLLLQALKQHGPSGYLNALSTLPRNLRTMYIHAYQSYLWNSAASHRIATYGAAAAVQGDLVLTQSGDAARAAARNRGRPRLQEDAEGEAAAGAEGEGRDAAEGDDAAAADEDAAGEEVHVVTAAEAAAGTYSIDDVVLPLPGSQTRMPEHATAGVYASLAAADGISLDSSPHGAQEFSVTALAGAYRRVLHRPTDLEFELLHYSHPDADLATTDLQQLLAAQQEQRAQRAQGQASGAATAAPAGPAAVAAAAEPATAGPTAAVPTAAGPTAAVAAASEPAAAAQPAEAAASPAAAAPSAGGGRYLGLQLSFTLPASCYATMLIRELTKQPTSVAHHKAMPHQQEQGSGGGAAAAAGEPASMAEAPAAVATAGDAGQEAA</sequence>
<comment type="similarity">
    <text evidence="1">Belongs to the pseudouridine synthase TruD family.</text>
</comment>
<dbReference type="OrthoDB" id="447290at2759"/>
<dbReference type="AlphaFoldDB" id="A0A2P6V0Y5"/>
<keyword evidence="2" id="KW-0819">tRNA processing</keyword>
<dbReference type="NCBIfam" id="TIGR00094">
    <property type="entry name" value="tRNA_TruD_broad"/>
    <property type="match status" value="1"/>
</dbReference>
<keyword evidence="7" id="KW-1185">Reference proteome</keyword>
<keyword evidence="3" id="KW-0413">Isomerase</keyword>
<feature type="compositionally biased region" description="Low complexity" evidence="4">
    <location>
        <begin position="743"/>
        <end position="770"/>
    </location>
</feature>
<evidence type="ECO:0000256" key="2">
    <source>
        <dbReference type="ARBA" id="ARBA00022694"/>
    </source>
</evidence>
<dbReference type="GO" id="GO:0003723">
    <property type="term" value="F:RNA binding"/>
    <property type="evidence" value="ECO:0007669"/>
    <property type="project" value="InterPro"/>
</dbReference>
<feature type="region of interest" description="Disordered" evidence="4">
    <location>
        <begin position="723"/>
        <end position="770"/>
    </location>
</feature>
<evidence type="ECO:0000313" key="7">
    <source>
        <dbReference type="Proteomes" id="UP000239649"/>
    </source>
</evidence>
<dbReference type="GO" id="GO:0005634">
    <property type="term" value="C:nucleus"/>
    <property type="evidence" value="ECO:0007669"/>
    <property type="project" value="TreeGrafter"/>
</dbReference>
<dbReference type="PIRSF" id="PIRSF037016">
    <property type="entry name" value="Pseudouridin_synth_euk_prd"/>
    <property type="match status" value="1"/>
</dbReference>
<evidence type="ECO:0000259" key="5">
    <source>
        <dbReference type="PROSITE" id="PS50984"/>
    </source>
</evidence>
<dbReference type="Proteomes" id="UP000239649">
    <property type="component" value="Unassembled WGS sequence"/>
</dbReference>
<dbReference type="Pfam" id="PF01142">
    <property type="entry name" value="TruD"/>
    <property type="match status" value="1"/>
</dbReference>
<dbReference type="PROSITE" id="PS01268">
    <property type="entry name" value="UPF0024"/>
    <property type="match status" value="1"/>
</dbReference>
<evidence type="ECO:0000313" key="6">
    <source>
        <dbReference type="EMBL" id="PSC67745.1"/>
    </source>
</evidence>
<dbReference type="PANTHER" id="PTHR13326">
    <property type="entry name" value="TRNA PSEUDOURIDINE SYNTHASE D"/>
    <property type="match status" value="1"/>
</dbReference>
<dbReference type="PROSITE" id="PS50984">
    <property type="entry name" value="TRUD"/>
    <property type="match status" value="1"/>
</dbReference>
<feature type="region of interest" description="Disordered" evidence="4">
    <location>
        <begin position="463"/>
        <end position="508"/>
    </location>
</feature>
<dbReference type="GO" id="GO:0008033">
    <property type="term" value="P:tRNA processing"/>
    <property type="evidence" value="ECO:0007669"/>
    <property type="project" value="UniProtKB-KW"/>
</dbReference>
<dbReference type="InterPro" id="IPR020119">
    <property type="entry name" value="PsdUridine_synth_TruD_CS"/>
</dbReference>
<feature type="compositionally biased region" description="Gly residues" evidence="4">
    <location>
        <begin position="169"/>
        <end position="184"/>
    </location>
</feature>
<dbReference type="Gene3D" id="3.30.2350.20">
    <property type="entry name" value="TruD, catalytic domain"/>
    <property type="match status" value="2"/>
</dbReference>
<evidence type="ECO:0000256" key="4">
    <source>
        <dbReference type="SAM" id="MobiDB-lite"/>
    </source>
</evidence>